<sequence>MATKFYEVSKREDIYIKIFPQLYTWSELISIKTSEFNNLIDYVDKTTQVVSSSRINFGRGLEKPKNLFDDLYKKSKQQLSSSLTVMEAELVNLQEQKTSSVDESEQKKFDLQIIFKKDKFEMLRAKLAYWNEKK</sequence>
<protein>
    <submittedName>
        <fullName evidence="1">3592_t:CDS:1</fullName>
    </submittedName>
</protein>
<evidence type="ECO:0000313" key="2">
    <source>
        <dbReference type="Proteomes" id="UP000789366"/>
    </source>
</evidence>
<organism evidence="1 2">
    <name type="scientific">Cetraspora pellucida</name>
    <dbReference type="NCBI Taxonomy" id="1433469"/>
    <lineage>
        <taxon>Eukaryota</taxon>
        <taxon>Fungi</taxon>
        <taxon>Fungi incertae sedis</taxon>
        <taxon>Mucoromycota</taxon>
        <taxon>Glomeromycotina</taxon>
        <taxon>Glomeromycetes</taxon>
        <taxon>Diversisporales</taxon>
        <taxon>Gigasporaceae</taxon>
        <taxon>Cetraspora</taxon>
    </lineage>
</organism>
<dbReference type="Proteomes" id="UP000789366">
    <property type="component" value="Unassembled WGS sequence"/>
</dbReference>
<gene>
    <name evidence="1" type="ORF">SPELUC_LOCUS692</name>
</gene>
<dbReference type="EMBL" id="CAJVPW010000289">
    <property type="protein sequence ID" value="CAG8449141.1"/>
    <property type="molecule type" value="Genomic_DNA"/>
</dbReference>
<reference evidence="1" key="1">
    <citation type="submission" date="2021-06" db="EMBL/GenBank/DDBJ databases">
        <authorList>
            <person name="Kallberg Y."/>
            <person name="Tangrot J."/>
            <person name="Rosling A."/>
        </authorList>
    </citation>
    <scope>NUCLEOTIDE SEQUENCE</scope>
    <source>
        <strain evidence="1">28 12/20/2015</strain>
    </source>
</reference>
<evidence type="ECO:0000313" key="1">
    <source>
        <dbReference type="EMBL" id="CAG8449141.1"/>
    </source>
</evidence>
<accession>A0ACA9K300</accession>
<proteinExistence type="predicted"/>
<keyword evidence="2" id="KW-1185">Reference proteome</keyword>
<name>A0ACA9K300_9GLOM</name>
<comment type="caution">
    <text evidence="1">The sequence shown here is derived from an EMBL/GenBank/DDBJ whole genome shotgun (WGS) entry which is preliminary data.</text>
</comment>